<protein>
    <recommendedName>
        <fullName evidence="14">ABC transporter ATP-binding protein</fullName>
    </recommendedName>
</protein>
<organism evidence="12 13">
    <name type="scientific">Steroidobacter denitrificans</name>
    <dbReference type="NCBI Taxonomy" id="465721"/>
    <lineage>
        <taxon>Bacteria</taxon>
        <taxon>Pseudomonadati</taxon>
        <taxon>Pseudomonadota</taxon>
        <taxon>Gammaproteobacteria</taxon>
        <taxon>Steroidobacterales</taxon>
        <taxon>Steroidobacteraceae</taxon>
        <taxon>Steroidobacter</taxon>
    </lineage>
</organism>
<dbReference type="AlphaFoldDB" id="A0A127FBR3"/>
<keyword evidence="3" id="KW-1003">Cell membrane</keyword>
<dbReference type="FunFam" id="3.40.50.300:FF:000221">
    <property type="entry name" value="Multidrug ABC transporter ATP-binding protein"/>
    <property type="match status" value="1"/>
</dbReference>
<dbReference type="InterPro" id="IPR017871">
    <property type="entry name" value="ABC_transporter-like_CS"/>
</dbReference>
<evidence type="ECO:0000256" key="5">
    <source>
        <dbReference type="ARBA" id="ARBA00022741"/>
    </source>
</evidence>
<name>A0A127FBR3_STEDE</name>
<dbReference type="InterPro" id="IPR036640">
    <property type="entry name" value="ABC1_TM_sf"/>
</dbReference>
<evidence type="ECO:0000256" key="3">
    <source>
        <dbReference type="ARBA" id="ARBA00022475"/>
    </source>
</evidence>
<dbReference type="PROSITE" id="PS50929">
    <property type="entry name" value="ABC_TM1F"/>
    <property type="match status" value="1"/>
</dbReference>
<dbReference type="PROSITE" id="PS50893">
    <property type="entry name" value="ABC_TRANSPORTER_2"/>
    <property type="match status" value="1"/>
</dbReference>
<feature type="transmembrane region" description="Helical" evidence="9">
    <location>
        <begin position="51"/>
        <end position="67"/>
    </location>
</feature>
<evidence type="ECO:0000256" key="6">
    <source>
        <dbReference type="ARBA" id="ARBA00022840"/>
    </source>
</evidence>
<dbReference type="SUPFAM" id="SSF90123">
    <property type="entry name" value="ABC transporter transmembrane region"/>
    <property type="match status" value="1"/>
</dbReference>
<evidence type="ECO:0000256" key="1">
    <source>
        <dbReference type="ARBA" id="ARBA00004651"/>
    </source>
</evidence>
<dbReference type="GO" id="GO:0016887">
    <property type="term" value="F:ATP hydrolysis activity"/>
    <property type="evidence" value="ECO:0007669"/>
    <property type="project" value="InterPro"/>
</dbReference>
<keyword evidence="13" id="KW-1185">Reference proteome</keyword>
<evidence type="ECO:0000259" key="10">
    <source>
        <dbReference type="PROSITE" id="PS50893"/>
    </source>
</evidence>
<keyword evidence="2" id="KW-0813">Transport</keyword>
<feature type="transmembrane region" description="Helical" evidence="9">
    <location>
        <begin position="20"/>
        <end position="39"/>
    </location>
</feature>
<evidence type="ECO:0000256" key="9">
    <source>
        <dbReference type="SAM" id="Phobius"/>
    </source>
</evidence>
<dbReference type="GO" id="GO:0005524">
    <property type="term" value="F:ATP binding"/>
    <property type="evidence" value="ECO:0007669"/>
    <property type="project" value="UniProtKB-KW"/>
</dbReference>
<evidence type="ECO:0000313" key="12">
    <source>
        <dbReference type="EMBL" id="AMN47864.1"/>
    </source>
</evidence>
<keyword evidence="4 9" id="KW-0812">Transmembrane</keyword>
<dbReference type="InterPro" id="IPR011527">
    <property type="entry name" value="ABC1_TM_dom"/>
</dbReference>
<dbReference type="InterPro" id="IPR003439">
    <property type="entry name" value="ABC_transporter-like_ATP-bd"/>
</dbReference>
<evidence type="ECO:0000256" key="7">
    <source>
        <dbReference type="ARBA" id="ARBA00022989"/>
    </source>
</evidence>
<proteinExistence type="predicted"/>
<gene>
    <name evidence="12" type="ORF">ACG33_12290</name>
</gene>
<dbReference type="Pfam" id="PF00664">
    <property type="entry name" value="ABC_membrane"/>
    <property type="match status" value="1"/>
</dbReference>
<dbReference type="GO" id="GO:0140359">
    <property type="term" value="F:ABC-type transporter activity"/>
    <property type="evidence" value="ECO:0007669"/>
    <property type="project" value="InterPro"/>
</dbReference>
<dbReference type="PANTHER" id="PTHR24221">
    <property type="entry name" value="ATP-BINDING CASSETTE SUB-FAMILY B"/>
    <property type="match status" value="1"/>
</dbReference>
<accession>A0A127FBR3</accession>
<evidence type="ECO:0000256" key="8">
    <source>
        <dbReference type="ARBA" id="ARBA00023136"/>
    </source>
</evidence>
<dbReference type="Pfam" id="PF00005">
    <property type="entry name" value="ABC_tran"/>
    <property type="match status" value="1"/>
</dbReference>
<evidence type="ECO:0000259" key="11">
    <source>
        <dbReference type="PROSITE" id="PS50929"/>
    </source>
</evidence>
<keyword evidence="8 9" id="KW-0472">Membrane</keyword>
<dbReference type="GO" id="GO:0005886">
    <property type="term" value="C:plasma membrane"/>
    <property type="evidence" value="ECO:0007669"/>
    <property type="project" value="UniProtKB-SubCell"/>
</dbReference>
<dbReference type="Gene3D" id="3.40.50.300">
    <property type="entry name" value="P-loop containing nucleotide triphosphate hydrolases"/>
    <property type="match status" value="1"/>
</dbReference>
<dbReference type="EMBL" id="CP011971">
    <property type="protein sequence ID" value="AMN47864.1"/>
    <property type="molecule type" value="Genomic_DNA"/>
</dbReference>
<comment type="subcellular location">
    <subcellularLocation>
        <location evidence="1">Cell membrane</location>
        <topology evidence="1">Multi-pass membrane protein</topology>
    </subcellularLocation>
</comment>
<evidence type="ECO:0008006" key="14">
    <source>
        <dbReference type="Google" id="ProtNLM"/>
    </source>
</evidence>
<feature type="transmembrane region" description="Helical" evidence="9">
    <location>
        <begin position="126"/>
        <end position="150"/>
    </location>
</feature>
<keyword evidence="6" id="KW-0067">ATP-binding</keyword>
<dbReference type="SUPFAM" id="SSF52540">
    <property type="entry name" value="P-loop containing nucleoside triphosphate hydrolases"/>
    <property type="match status" value="1"/>
</dbReference>
<dbReference type="InterPro" id="IPR003593">
    <property type="entry name" value="AAA+_ATPase"/>
</dbReference>
<dbReference type="PANTHER" id="PTHR24221:SF654">
    <property type="entry name" value="ATP-BINDING CASSETTE SUB-FAMILY B MEMBER 6"/>
    <property type="match status" value="1"/>
</dbReference>
<evidence type="ECO:0000256" key="4">
    <source>
        <dbReference type="ARBA" id="ARBA00022692"/>
    </source>
</evidence>
<sequence length="591" mass="64098">MLFRRAADRSVRRDLRMVILLAVAGACAAALTPLVLKFLLDVLERAGEEQFAVTALALLYAVGQYSTRLIGEWRLYRHGCAEQRVCRAIGRRVFEHLLCLPLHWHVRGRLGSIGQLAEQGVQGCRLLLSAALCTVFPVLLELGLIAVVLVRLEHEIYLAVLLAATAAYVLAFQHGAADIEGPARRIAQTHIAAHAMFTDSLLNCEAVKCFNAEAAAGARYRAALRAIEAAWRGFFSRRAANGVLLGGIFAACLGATVIFAARDVLRGAMTFGDVVLVHAYVIRLVAPLEMLGLALRDSAQAFAYVERLLGVLAERPEAPFAMAVADERTVPMVRGDVEFDGVEFSYEEGAPALRSISFRIDAGDTVAIVGGSGAGKSTLIRLLLRLYSPSQGTIRIDGMPVEQMPLAVLRRKIAVVPQDVILFHDTIARNIAVGRDAPREEIIWAARLANIHDRIMSLPQAYDTPVGERGVRLSGGERQRIAIARAVLGRARIIVLDEATASLDGATERGVLSELQRITAGSTVLAITHRLATVTTADRILVLDGGMLVEQGSHAELLQCRGVYAGLWHAQHRQGFRRDVTQLGAYPSGTR</sequence>
<dbReference type="InterPro" id="IPR039421">
    <property type="entry name" value="Type_1_exporter"/>
</dbReference>
<dbReference type="SMART" id="SM00382">
    <property type="entry name" value="AAA"/>
    <property type="match status" value="1"/>
</dbReference>
<dbReference type="Gene3D" id="1.20.1560.10">
    <property type="entry name" value="ABC transporter type 1, transmembrane domain"/>
    <property type="match status" value="1"/>
</dbReference>
<dbReference type="STRING" id="465721.ACG33_12290"/>
<dbReference type="PROSITE" id="PS51257">
    <property type="entry name" value="PROKAR_LIPOPROTEIN"/>
    <property type="match status" value="1"/>
</dbReference>
<feature type="domain" description="ABC transmembrane type-1" evidence="11">
    <location>
        <begin position="18"/>
        <end position="300"/>
    </location>
</feature>
<keyword evidence="7 9" id="KW-1133">Transmembrane helix</keyword>
<dbReference type="KEGG" id="sdf:ACG33_12290"/>
<reference evidence="12 13" key="1">
    <citation type="submission" date="2015-06" db="EMBL/GenBank/DDBJ databases">
        <title>A Comprehensive Approach to Explore the Metabolic and Phylogenetic Diversity of Bacterial Steroid Degradation in the Environment: Testosterone as an Example.</title>
        <authorList>
            <person name="Yang F.-C."/>
            <person name="Chen Y.-L."/>
            <person name="Yu C.-P."/>
            <person name="Tang S.-L."/>
            <person name="Wang P.-H."/>
            <person name="Ismail W."/>
            <person name="Wang C.-H."/>
            <person name="Yang C.-Y."/>
            <person name="Chiang Y.-R."/>
        </authorList>
    </citation>
    <scope>NUCLEOTIDE SEQUENCE [LARGE SCALE GENOMIC DNA]</scope>
    <source>
        <strain evidence="12 13">DSM 18526</strain>
    </source>
</reference>
<evidence type="ECO:0000313" key="13">
    <source>
        <dbReference type="Proteomes" id="UP000070250"/>
    </source>
</evidence>
<evidence type="ECO:0000256" key="2">
    <source>
        <dbReference type="ARBA" id="ARBA00022448"/>
    </source>
</evidence>
<keyword evidence="5" id="KW-0547">Nucleotide-binding</keyword>
<dbReference type="Proteomes" id="UP000070250">
    <property type="component" value="Chromosome"/>
</dbReference>
<dbReference type="PATRIC" id="fig|465721.4.peg.2626"/>
<feature type="domain" description="ABC transporter" evidence="10">
    <location>
        <begin position="337"/>
        <end position="570"/>
    </location>
</feature>
<dbReference type="PROSITE" id="PS00211">
    <property type="entry name" value="ABC_TRANSPORTER_1"/>
    <property type="match status" value="1"/>
</dbReference>
<feature type="transmembrane region" description="Helical" evidence="9">
    <location>
        <begin position="156"/>
        <end position="176"/>
    </location>
</feature>
<dbReference type="InterPro" id="IPR027417">
    <property type="entry name" value="P-loop_NTPase"/>
</dbReference>
<feature type="transmembrane region" description="Helical" evidence="9">
    <location>
        <begin position="242"/>
        <end position="261"/>
    </location>
</feature>